<dbReference type="AlphaFoldDB" id="A0AAI8Z9J7"/>
<evidence type="ECO:0000256" key="2">
    <source>
        <dbReference type="SAM" id="MobiDB-lite"/>
    </source>
</evidence>
<accession>A0AAI8Z9J7</accession>
<sequence>MAKFTEIPTVSTFSRRKIHNNSGKIIKADKMNRPAQDSHSDISGLTMDNRTLDKQIEVVDTTIEARFARIHQNIQPAPIFDMRSRSPSTKITYSKRPTQHVLGTSKTKSAPASDTKVPNTLEAASIDAELVKSVRSIASIGAPVQEPNRTSAGLKATMLDTLEHRDILLGTPPRAVHQGDLSFRPTCRNLKCKIHKHSIKPTAILRSARGRLEIELTAIIEAERRKETQRAWEEERRRLERRKEREERRRWDAQRLWMRLGEQLEGMSLFEEEERKEAAHMITLEPGLEVQEVEVQHLEEVGSG</sequence>
<evidence type="ECO:0000313" key="3">
    <source>
        <dbReference type="EMBL" id="CAK4034962.1"/>
    </source>
</evidence>
<feature type="compositionally biased region" description="Polar residues" evidence="2">
    <location>
        <begin position="85"/>
        <end position="116"/>
    </location>
</feature>
<evidence type="ECO:0000313" key="4">
    <source>
        <dbReference type="Proteomes" id="UP001296104"/>
    </source>
</evidence>
<gene>
    <name evidence="3" type="ORF">LECACI_7A010120</name>
</gene>
<feature type="coiled-coil region" evidence="1">
    <location>
        <begin position="222"/>
        <end position="256"/>
    </location>
</feature>
<reference evidence="3" key="1">
    <citation type="submission" date="2023-11" db="EMBL/GenBank/DDBJ databases">
        <authorList>
            <person name="Alioto T."/>
            <person name="Alioto T."/>
            <person name="Gomez Garrido J."/>
        </authorList>
    </citation>
    <scope>NUCLEOTIDE SEQUENCE</scope>
</reference>
<dbReference type="EMBL" id="CAVMBE010000156">
    <property type="protein sequence ID" value="CAK4034962.1"/>
    <property type="molecule type" value="Genomic_DNA"/>
</dbReference>
<proteinExistence type="predicted"/>
<name>A0AAI8Z9J7_9PEZI</name>
<comment type="caution">
    <text evidence="3">The sequence shown here is derived from an EMBL/GenBank/DDBJ whole genome shotgun (WGS) entry which is preliminary data.</text>
</comment>
<evidence type="ECO:0000256" key="1">
    <source>
        <dbReference type="SAM" id="Coils"/>
    </source>
</evidence>
<dbReference type="Proteomes" id="UP001296104">
    <property type="component" value="Unassembled WGS sequence"/>
</dbReference>
<organism evidence="3 4">
    <name type="scientific">Lecanosticta acicola</name>
    <dbReference type="NCBI Taxonomy" id="111012"/>
    <lineage>
        <taxon>Eukaryota</taxon>
        <taxon>Fungi</taxon>
        <taxon>Dikarya</taxon>
        <taxon>Ascomycota</taxon>
        <taxon>Pezizomycotina</taxon>
        <taxon>Dothideomycetes</taxon>
        <taxon>Dothideomycetidae</taxon>
        <taxon>Mycosphaerellales</taxon>
        <taxon>Mycosphaerellaceae</taxon>
        <taxon>Lecanosticta</taxon>
    </lineage>
</organism>
<protein>
    <submittedName>
        <fullName evidence="3">Uncharacterized protein</fullName>
    </submittedName>
</protein>
<feature type="region of interest" description="Disordered" evidence="2">
    <location>
        <begin position="80"/>
        <end position="116"/>
    </location>
</feature>
<keyword evidence="1" id="KW-0175">Coiled coil</keyword>
<keyword evidence="4" id="KW-1185">Reference proteome</keyword>